<reference evidence="1" key="1">
    <citation type="journal article" date="2014" name="Front. Microbiol.">
        <title>High frequency of phylogenetically diverse reductive dehalogenase-homologous genes in deep subseafloor sedimentary metagenomes.</title>
        <authorList>
            <person name="Kawai M."/>
            <person name="Futagami T."/>
            <person name="Toyoda A."/>
            <person name="Takaki Y."/>
            <person name="Nishi S."/>
            <person name="Hori S."/>
            <person name="Arai W."/>
            <person name="Tsubouchi T."/>
            <person name="Morono Y."/>
            <person name="Uchiyama I."/>
            <person name="Ito T."/>
            <person name="Fujiyama A."/>
            <person name="Inagaki F."/>
            <person name="Takami H."/>
        </authorList>
    </citation>
    <scope>NUCLEOTIDE SEQUENCE</scope>
    <source>
        <strain evidence="1">Expedition CK06-06</strain>
    </source>
</reference>
<organism evidence="1">
    <name type="scientific">marine sediment metagenome</name>
    <dbReference type="NCBI Taxonomy" id="412755"/>
    <lineage>
        <taxon>unclassified sequences</taxon>
        <taxon>metagenomes</taxon>
        <taxon>ecological metagenomes</taxon>
    </lineage>
</organism>
<gene>
    <name evidence="1" type="ORF">S03H2_08431</name>
</gene>
<dbReference type="EMBL" id="BARU01004097">
    <property type="protein sequence ID" value="GAH18572.1"/>
    <property type="molecule type" value="Genomic_DNA"/>
</dbReference>
<dbReference type="GO" id="GO:0004803">
    <property type="term" value="F:transposase activity"/>
    <property type="evidence" value="ECO:0007669"/>
    <property type="project" value="InterPro"/>
</dbReference>
<accession>X1DEF2</accession>
<proteinExistence type="predicted"/>
<dbReference type="Pfam" id="PF01527">
    <property type="entry name" value="HTH_Tnp_1"/>
    <property type="match status" value="1"/>
</dbReference>
<evidence type="ECO:0000313" key="1">
    <source>
        <dbReference type="EMBL" id="GAH18572.1"/>
    </source>
</evidence>
<protein>
    <recommendedName>
        <fullName evidence="2">Transposase</fullName>
    </recommendedName>
</protein>
<dbReference type="SUPFAM" id="SSF46689">
    <property type="entry name" value="Homeodomain-like"/>
    <property type="match status" value="1"/>
</dbReference>
<dbReference type="AlphaFoldDB" id="X1DEF2"/>
<dbReference type="InterPro" id="IPR036388">
    <property type="entry name" value="WH-like_DNA-bd_sf"/>
</dbReference>
<evidence type="ECO:0008006" key="2">
    <source>
        <dbReference type="Google" id="ProtNLM"/>
    </source>
</evidence>
<dbReference type="GO" id="GO:0006313">
    <property type="term" value="P:DNA transposition"/>
    <property type="evidence" value="ECO:0007669"/>
    <property type="project" value="InterPro"/>
</dbReference>
<dbReference type="InterPro" id="IPR002514">
    <property type="entry name" value="Transposase_8"/>
</dbReference>
<sequence length="115" mass="13326">MGVHKRKYTREFKIEMVERVLQGNTTLEVAKENDLYPGLITKWKRQYMDGKFHGSSTSELKNLRAKICELEQMIGKLTMEVYLLKKEKKFALAMRKESLSLVTGPNSDRLKEGVS</sequence>
<dbReference type="InterPro" id="IPR009057">
    <property type="entry name" value="Homeodomain-like_sf"/>
</dbReference>
<dbReference type="Gene3D" id="1.10.10.10">
    <property type="entry name" value="Winged helix-like DNA-binding domain superfamily/Winged helix DNA-binding domain"/>
    <property type="match status" value="1"/>
</dbReference>
<comment type="caution">
    <text evidence="1">The sequence shown here is derived from an EMBL/GenBank/DDBJ whole genome shotgun (WGS) entry which is preliminary data.</text>
</comment>
<name>X1DEF2_9ZZZZ</name>
<dbReference type="GO" id="GO:0003677">
    <property type="term" value="F:DNA binding"/>
    <property type="evidence" value="ECO:0007669"/>
    <property type="project" value="InterPro"/>
</dbReference>